<dbReference type="PANTHER" id="PTHR44196:SF1">
    <property type="entry name" value="DEHYDROGENASE_REDUCTASE SDR FAMILY MEMBER 7B"/>
    <property type="match status" value="1"/>
</dbReference>
<dbReference type="Gene3D" id="3.40.50.720">
    <property type="entry name" value="NAD(P)-binding Rossmann-like Domain"/>
    <property type="match status" value="1"/>
</dbReference>
<reference evidence="5 6" key="1">
    <citation type="journal article" date="2019" name="bioRxiv">
        <title>Bacteria contribute to plant secondary compound degradation in a generalist herbivore system.</title>
        <authorList>
            <person name="Francoeur C.B."/>
            <person name="Khadempour L."/>
            <person name="Moreira-Soto R.D."/>
            <person name="Gotting K."/>
            <person name="Book A.J."/>
            <person name="Pinto-Tomas A.A."/>
            <person name="Keefover-Ring K."/>
            <person name="Currie C.R."/>
        </authorList>
    </citation>
    <scope>NUCLEOTIDE SEQUENCE [LARGE SCALE GENOMIC DNA]</scope>
    <source>
        <strain evidence="5">Acro-835</strain>
    </source>
</reference>
<dbReference type="Proteomes" id="UP001515683">
    <property type="component" value="Unassembled WGS sequence"/>
</dbReference>
<keyword evidence="6" id="KW-1185">Reference proteome</keyword>
<evidence type="ECO:0000256" key="3">
    <source>
        <dbReference type="RuleBase" id="RU000363"/>
    </source>
</evidence>
<dbReference type="InterPro" id="IPR002347">
    <property type="entry name" value="SDR_fam"/>
</dbReference>
<dbReference type="InterPro" id="IPR057326">
    <property type="entry name" value="KR_dom"/>
</dbReference>
<feature type="domain" description="Ketoreductase" evidence="4">
    <location>
        <begin position="4"/>
        <end position="188"/>
    </location>
</feature>
<dbReference type="PROSITE" id="PS00061">
    <property type="entry name" value="ADH_SHORT"/>
    <property type="match status" value="1"/>
</dbReference>
<keyword evidence="2" id="KW-0560">Oxidoreductase</keyword>
<dbReference type="CDD" id="cd05233">
    <property type="entry name" value="SDR_c"/>
    <property type="match status" value="1"/>
</dbReference>
<dbReference type="SMART" id="SM00822">
    <property type="entry name" value="PKS_KR"/>
    <property type="match status" value="1"/>
</dbReference>
<dbReference type="PRINTS" id="PR00081">
    <property type="entry name" value="GDHRDH"/>
</dbReference>
<accession>A0ABX0RAA6</accession>
<dbReference type="EMBL" id="VWXF01000002">
    <property type="protein sequence ID" value="NIF21272.1"/>
    <property type="molecule type" value="Genomic_DNA"/>
</dbReference>
<evidence type="ECO:0000259" key="4">
    <source>
        <dbReference type="SMART" id="SM00822"/>
    </source>
</evidence>
<dbReference type="InterPro" id="IPR020904">
    <property type="entry name" value="Sc_DH/Rdtase_CS"/>
</dbReference>
<gene>
    <name evidence="5" type="ORF">F3J40_06585</name>
</gene>
<evidence type="ECO:0000256" key="1">
    <source>
        <dbReference type="ARBA" id="ARBA00006484"/>
    </source>
</evidence>
<comment type="caution">
    <text evidence="5">The sequence shown here is derived from an EMBL/GenBank/DDBJ whole genome shotgun (WGS) entry which is preliminary data.</text>
</comment>
<dbReference type="RefSeq" id="WP_167013123.1">
    <property type="nucleotide sequence ID" value="NZ_VWXF01000002.1"/>
</dbReference>
<protein>
    <submittedName>
        <fullName evidence="5">SDR family oxidoreductase</fullName>
    </submittedName>
</protein>
<evidence type="ECO:0000313" key="5">
    <source>
        <dbReference type="EMBL" id="NIF21272.1"/>
    </source>
</evidence>
<comment type="similarity">
    <text evidence="1 3">Belongs to the short-chain dehydrogenases/reductases (SDR) family.</text>
</comment>
<dbReference type="Pfam" id="PF00106">
    <property type="entry name" value="adh_short"/>
    <property type="match status" value="1"/>
</dbReference>
<evidence type="ECO:0000313" key="6">
    <source>
        <dbReference type="Proteomes" id="UP001515683"/>
    </source>
</evidence>
<organism evidence="5 6">
    <name type="scientific">Candidatus Pantoea multigeneris</name>
    <dbReference type="NCBI Taxonomy" id="2608357"/>
    <lineage>
        <taxon>Bacteria</taxon>
        <taxon>Pseudomonadati</taxon>
        <taxon>Pseudomonadota</taxon>
        <taxon>Gammaproteobacteria</taxon>
        <taxon>Enterobacterales</taxon>
        <taxon>Erwiniaceae</taxon>
        <taxon>Pantoea</taxon>
    </lineage>
</organism>
<dbReference type="PANTHER" id="PTHR44196">
    <property type="entry name" value="DEHYDROGENASE/REDUCTASE SDR FAMILY MEMBER 7B"/>
    <property type="match status" value="1"/>
</dbReference>
<dbReference type="SUPFAM" id="SSF51735">
    <property type="entry name" value="NAD(P)-binding Rossmann-fold domains"/>
    <property type="match status" value="1"/>
</dbReference>
<evidence type="ECO:0000256" key="2">
    <source>
        <dbReference type="ARBA" id="ARBA00023002"/>
    </source>
</evidence>
<sequence length="237" mass="25083">MSKKMALITGASRGIGAAVARHFWAQGYSLLLVARDAQRLERFAASLHEQLGQQVTLLAVDLSDPVATAEVLTPVLSQLHKIDVLVNAAGIFRPGSSKALLPDFSAMLDVNVTAVHHLCQLALPALRHAGRAHIFNLSSLSGVQAYGSIAGYAASKHALVGYSLSLSRELAGQGIKVSVLCPDVVDTDMSVGSGLTAEEMLQPEDICKSIAFILSLSPAAHIEKLVLGRVYRPAVKK</sequence>
<dbReference type="PRINTS" id="PR00080">
    <property type="entry name" value="SDRFAMILY"/>
</dbReference>
<dbReference type="InterPro" id="IPR036291">
    <property type="entry name" value="NAD(P)-bd_dom_sf"/>
</dbReference>
<proteinExistence type="inferred from homology"/>
<name>A0ABX0RAA6_9GAMM</name>